<organism evidence="2 3">
    <name type="scientific">Aspergillus calidoustus</name>
    <dbReference type="NCBI Taxonomy" id="454130"/>
    <lineage>
        <taxon>Eukaryota</taxon>
        <taxon>Fungi</taxon>
        <taxon>Dikarya</taxon>
        <taxon>Ascomycota</taxon>
        <taxon>Pezizomycotina</taxon>
        <taxon>Eurotiomycetes</taxon>
        <taxon>Eurotiomycetidae</taxon>
        <taxon>Eurotiales</taxon>
        <taxon>Aspergillaceae</taxon>
        <taxon>Aspergillus</taxon>
        <taxon>Aspergillus subgen. Nidulantes</taxon>
    </lineage>
</organism>
<proteinExistence type="predicted"/>
<keyword evidence="1" id="KW-0732">Signal</keyword>
<evidence type="ECO:0000313" key="3">
    <source>
        <dbReference type="Proteomes" id="UP000054771"/>
    </source>
</evidence>
<feature type="chain" id="PRO_5006857922" evidence="1">
    <location>
        <begin position="23"/>
        <end position="114"/>
    </location>
</feature>
<protein>
    <submittedName>
        <fullName evidence="2">Uncharacterized protein</fullName>
    </submittedName>
</protein>
<feature type="signal peptide" evidence="1">
    <location>
        <begin position="1"/>
        <end position="22"/>
    </location>
</feature>
<name>A0A0U5GIG3_ASPCI</name>
<sequence length="114" mass="12173">MRLISLATAFAVVAELLPIVAADFDVYDMGLGGGGIVANFWGWQVYDGLATCDNDMGWVWPPRTDASGNKAGVLCKGTGDACPFRGDGDPYNIEQLGLNFGNRGARHWSKYSPG</sequence>
<gene>
    <name evidence="2" type="ORF">ASPCAL14722</name>
</gene>
<dbReference type="OrthoDB" id="3770142at2759"/>
<keyword evidence="3" id="KW-1185">Reference proteome</keyword>
<reference evidence="3" key="1">
    <citation type="journal article" date="2016" name="Genome Announc.">
        <title>Draft genome sequences of fungus Aspergillus calidoustus.</title>
        <authorList>
            <person name="Horn F."/>
            <person name="Linde J."/>
            <person name="Mattern D.J."/>
            <person name="Walther G."/>
            <person name="Guthke R."/>
            <person name="Scherlach K."/>
            <person name="Martin K."/>
            <person name="Brakhage A.A."/>
            <person name="Petzke L."/>
            <person name="Valiante V."/>
        </authorList>
    </citation>
    <scope>NUCLEOTIDE SEQUENCE [LARGE SCALE GENOMIC DNA]</scope>
    <source>
        <strain evidence="3">SF006504</strain>
    </source>
</reference>
<evidence type="ECO:0000256" key="1">
    <source>
        <dbReference type="SAM" id="SignalP"/>
    </source>
</evidence>
<accession>A0A0U5GIG3</accession>
<dbReference type="AlphaFoldDB" id="A0A0U5GIG3"/>
<dbReference type="EMBL" id="CDMC01000028">
    <property type="protein sequence ID" value="CEL11622.1"/>
    <property type="molecule type" value="Genomic_DNA"/>
</dbReference>
<dbReference type="Proteomes" id="UP000054771">
    <property type="component" value="Unassembled WGS sequence"/>
</dbReference>
<evidence type="ECO:0000313" key="2">
    <source>
        <dbReference type="EMBL" id="CEL11622.1"/>
    </source>
</evidence>